<organism evidence="2 3">
    <name type="scientific">Sphingobium naphthae</name>
    <dbReference type="NCBI Taxonomy" id="1886786"/>
    <lineage>
        <taxon>Bacteria</taxon>
        <taxon>Pseudomonadati</taxon>
        <taxon>Pseudomonadota</taxon>
        <taxon>Alphaproteobacteria</taxon>
        <taxon>Sphingomonadales</taxon>
        <taxon>Sphingomonadaceae</taxon>
        <taxon>Sphingobium</taxon>
    </lineage>
</organism>
<dbReference type="EMBL" id="JAPTHD010000004">
    <property type="protein sequence ID" value="MDV5824413.1"/>
    <property type="molecule type" value="Genomic_DNA"/>
</dbReference>
<dbReference type="Proteomes" id="UP001185984">
    <property type="component" value="Unassembled WGS sequence"/>
</dbReference>
<evidence type="ECO:0000313" key="3">
    <source>
        <dbReference type="Proteomes" id="UP001185984"/>
    </source>
</evidence>
<name>A0ABU3ZY24_9SPHN</name>
<evidence type="ECO:0000256" key="1">
    <source>
        <dbReference type="SAM" id="MobiDB-lite"/>
    </source>
</evidence>
<sequence>MLETAQDIVDQAARAIDTHAAYVAAQHQGLSRTFDHGSEGAGVRAARAIAQYLDAERQSASRRKDSRVSLELAHG</sequence>
<accession>A0ABU3ZY24</accession>
<reference evidence="3" key="1">
    <citation type="journal article" date="2022" name="J Environ Chem Eng">
        <title>Biodegradation of petroleum oil using a constructed nonpathogenic and heavy metal-tolerant bacterial consortium isolated from marine sponges.</title>
        <authorList>
            <person name="Dechsakulwatana C."/>
            <person name="Rungsihiranrut A."/>
            <person name="Muangchinda C."/>
            <person name="Ningthoujam R."/>
            <person name="Klankeo P."/>
            <person name="Pinyakong O."/>
        </authorList>
    </citation>
    <scope>NUCLEOTIDE SEQUENCE [LARGE SCALE GENOMIC DNA]</scope>
    <source>
        <strain evidence="3">MO2-4</strain>
    </source>
</reference>
<comment type="caution">
    <text evidence="2">The sequence shown here is derived from an EMBL/GenBank/DDBJ whole genome shotgun (WGS) entry which is preliminary data.</text>
</comment>
<keyword evidence="3" id="KW-1185">Reference proteome</keyword>
<protein>
    <submittedName>
        <fullName evidence="2">Uncharacterized protein</fullName>
    </submittedName>
</protein>
<proteinExistence type="predicted"/>
<evidence type="ECO:0000313" key="2">
    <source>
        <dbReference type="EMBL" id="MDV5824413.1"/>
    </source>
</evidence>
<gene>
    <name evidence="2" type="ORF">O0R41_12475</name>
</gene>
<feature type="region of interest" description="Disordered" evidence="1">
    <location>
        <begin position="55"/>
        <end position="75"/>
    </location>
</feature>
<dbReference type="RefSeq" id="WP_317517150.1">
    <property type="nucleotide sequence ID" value="NZ_JAPTHD010000004.1"/>
</dbReference>